<dbReference type="OrthoDB" id="414698at2759"/>
<sequence>MKLASKLELIHKFWFRGYPKSKVNTAELMQLWYKKDTNTDSAIRQEFEQTVSYLISDNFQINQLSNKSEFNSNNVLSATIALDQFTRNIFRNTPKSFEGDHKALAISKQVLGVDPLLKDYAALEKMFMLMPLEHSENLKDQRLSVDKFNEFRELEQDKSMNEFWNSVCDYAVAHLKVIEQFGRFPHRNEILNRPHTPEEDHYLKNGGVTF</sequence>
<dbReference type="Pfam" id="PF06041">
    <property type="entry name" value="DUF924"/>
    <property type="match status" value="1"/>
</dbReference>
<dbReference type="EMBL" id="KQ964431">
    <property type="protein sequence ID" value="KXN73836.1"/>
    <property type="molecule type" value="Genomic_DNA"/>
</dbReference>
<dbReference type="STRING" id="796925.A0A137PFQ0"/>
<dbReference type="Gene3D" id="1.20.58.320">
    <property type="entry name" value="TPR-like"/>
    <property type="match status" value="1"/>
</dbReference>
<proteinExistence type="predicted"/>
<keyword evidence="2" id="KW-1185">Reference proteome</keyword>
<dbReference type="InterPro" id="IPR011990">
    <property type="entry name" value="TPR-like_helical_dom_sf"/>
</dbReference>
<accession>A0A137PFQ0</accession>
<evidence type="ECO:0000313" key="2">
    <source>
        <dbReference type="Proteomes" id="UP000070444"/>
    </source>
</evidence>
<reference evidence="1 2" key="1">
    <citation type="journal article" date="2015" name="Genome Biol. Evol.">
        <title>Phylogenomic analyses indicate that early fungi evolved digesting cell walls of algal ancestors of land plants.</title>
        <authorList>
            <person name="Chang Y."/>
            <person name="Wang S."/>
            <person name="Sekimoto S."/>
            <person name="Aerts A.L."/>
            <person name="Choi C."/>
            <person name="Clum A."/>
            <person name="LaButti K.M."/>
            <person name="Lindquist E.A."/>
            <person name="Yee Ngan C."/>
            <person name="Ohm R.A."/>
            <person name="Salamov A.A."/>
            <person name="Grigoriev I.V."/>
            <person name="Spatafora J.W."/>
            <person name="Berbee M.L."/>
        </authorList>
    </citation>
    <scope>NUCLEOTIDE SEQUENCE [LARGE SCALE GENOMIC DNA]</scope>
    <source>
        <strain evidence="1 2">NRRL 28638</strain>
    </source>
</reference>
<name>A0A137PFQ0_CONC2</name>
<protein>
    <submittedName>
        <fullName evidence="1">DUF924-domain-containing protein</fullName>
    </submittedName>
</protein>
<dbReference type="OMA" id="WDYQLLP"/>
<dbReference type="AlphaFoldDB" id="A0A137PFQ0"/>
<gene>
    <name evidence="1" type="ORF">CONCODRAFT_15309</name>
</gene>
<dbReference type="SUPFAM" id="SSF48452">
    <property type="entry name" value="TPR-like"/>
    <property type="match status" value="1"/>
</dbReference>
<dbReference type="Proteomes" id="UP000070444">
    <property type="component" value="Unassembled WGS sequence"/>
</dbReference>
<organism evidence="1 2">
    <name type="scientific">Conidiobolus coronatus (strain ATCC 28846 / CBS 209.66 / NRRL 28638)</name>
    <name type="common">Delacroixia coronata</name>
    <dbReference type="NCBI Taxonomy" id="796925"/>
    <lineage>
        <taxon>Eukaryota</taxon>
        <taxon>Fungi</taxon>
        <taxon>Fungi incertae sedis</taxon>
        <taxon>Zoopagomycota</taxon>
        <taxon>Entomophthoromycotina</taxon>
        <taxon>Entomophthoromycetes</taxon>
        <taxon>Entomophthorales</taxon>
        <taxon>Ancylistaceae</taxon>
        <taxon>Conidiobolus</taxon>
    </lineage>
</organism>
<dbReference type="Gene3D" id="1.25.40.10">
    <property type="entry name" value="Tetratricopeptide repeat domain"/>
    <property type="match status" value="1"/>
</dbReference>
<evidence type="ECO:0000313" key="1">
    <source>
        <dbReference type="EMBL" id="KXN73836.1"/>
    </source>
</evidence>
<dbReference type="InterPro" id="IPR010323">
    <property type="entry name" value="DUF924"/>
</dbReference>